<accession>A0A6M3LH60</accession>
<reference evidence="1" key="1">
    <citation type="submission" date="2020-03" db="EMBL/GenBank/DDBJ databases">
        <title>The deep terrestrial virosphere.</title>
        <authorList>
            <person name="Holmfeldt K."/>
            <person name="Nilsson E."/>
            <person name="Simone D."/>
            <person name="Lopez-Fernandez M."/>
            <person name="Wu X."/>
            <person name="de Brujin I."/>
            <person name="Lundin D."/>
            <person name="Andersson A."/>
            <person name="Bertilsson S."/>
            <person name="Dopson M."/>
        </authorList>
    </citation>
    <scope>NUCLEOTIDE SEQUENCE</scope>
    <source>
        <strain evidence="1">MM415B04396</strain>
    </source>
</reference>
<gene>
    <name evidence="1" type="ORF">MM415B04396_0008</name>
</gene>
<proteinExistence type="predicted"/>
<dbReference type="AlphaFoldDB" id="A0A6M3LH60"/>
<evidence type="ECO:0000313" key="1">
    <source>
        <dbReference type="EMBL" id="QJA92982.1"/>
    </source>
</evidence>
<name>A0A6M3LH60_9ZZZZ</name>
<organism evidence="1">
    <name type="scientific">viral metagenome</name>
    <dbReference type="NCBI Taxonomy" id="1070528"/>
    <lineage>
        <taxon>unclassified sequences</taxon>
        <taxon>metagenomes</taxon>
        <taxon>organismal metagenomes</taxon>
    </lineage>
</organism>
<sequence length="115" mass="12237">MPNRNLILKGNPVKSFDALAIPANGTAGTRYALPRDRPVMITWRHLFDVAPTACSVCIRTSLNDVDAEMAVLDTSIVMAGEMRTIGPIVANFIEGYLTTCTAGGAATVTLEIEVA</sequence>
<protein>
    <submittedName>
        <fullName evidence="1">Uncharacterized protein</fullName>
    </submittedName>
</protein>
<dbReference type="EMBL" id="MT143112">
    <property type="protein sequence ID" value="QJA92982.1"/>
    <property type="molecule type" value="Genomic_DNA"/>
</dbReference>